<dbReference type="PANTHER" id="PTHR35983">
    <property type="entry name" value="UPF0166 PROTEIN TM_0021"/>
    <property type="match status" value="1"/>
</dbReference>
<dbReference type="OrthoDB" id="5339790at2"/>
<dbReference type="EMBL" id="FNOY01000004">
    <property type="protein sequence ID" value="SDX62026.1"/>
    <property type="molecule type" value="Genomic_DNA"/>
</dbReference>
<dbReference type="STRING" id="44576.SAMN05421881_100466"/>
<organism evidence="2 3">
    <name type="scientific">Nitrosomonas halophila</name>
    <dbReference type="NCBI Taxonomy" id="44576"/>
    <lineage>
        <taxon>Bacteria</taxon>
        <taxon>Pseudomonadati</taxon>
        <taxon>Pseudomonadota</taxon>
        <taxon>Betaproteobacteria</taxon>
        <taxon>Nitrosomonadales</taxon>
        <taxon>Nitrosomonadaceae</taxon>
        <taxon>Nitrosomonas</taxon>
    </lineage>
</organism>
<sequence>MKENGPGKLLRIFIGESDRWGHGPLYEAIVLKAREKGLAGATVLRGAMGFGASSCLHTAKILRLSEDLPLIIEIVDTDEKIQSFLPELDGMVLDGLITLESVEIIRYRASSEKPRD</sequence>
<dbReference type="Pfam" id="PF02641">
    <property type="entry name" value="DUF190"/>
    <property type="match status" value="1"/>
</dbReference>
<dbReference type="InterPro" id="IPR003793">
    <property type="entry name" value="UPF0166"/>
</dbReference>
<dbReference type="InterPro" id="IPR011322">
    <property type="entry name" value="N-reg_PII-like_a/b"/>
</dbReference>
<evidence type="ECO:0000256" key="1">
    <source>
        <dbReference type="ARBA" id="ARBA00010554"/>
    </source>
</evidence>
<dbReference type="PANTHER" id="PTHR35983:SF1">
    <property type="entry name" value="UPF0166 PROTEIN TM_0021"/>
    <property type="match status" value="1"/>
</dbReference>
<protein>
    <submittedName>
        <fullName evidence="2">Uncharacterized protein</fullName>
    </submittedName>
</protein>
<keyword evidence="3" id="KW-1185">Reference proteome</keyword>
<proteinExistence type="inferred from homology"/>
<reference evidence="2 3" key="1">
    <citation type="submission" date="2016-10" db="EMBL/GenBank/DDBJ databases">
        <authorList>
            <person name="de Groot N.N."/>
        </authorList>
    </citation>
    <scope>NUCLEOTIDE SEQUENCE [LARGE SCALE GENOMIC DNA]</scope>
    <source>
        <strain evidence="2 3">Nm1</strain>
    </source>
</reference>
<accession>A0A1H3D6Q1</accession>
<dbReference type="SUPFAM" id="SSF54913">
    <property type="entry name" value="GlnB-like"/>
    <property type="match status" value="1"/>
</dbReference>
<dbReference type="Gene3D" id="3.30.70.120">
    <property type="match status" value="1"/>
</dbReference>
<comment type="similarity">
    <text evidence="1">Belongs to the UPF0166 family.</text>
</comment>
<gene>
    <name evidence="2" type="ORF">SAMN05421881_100466</name>
</gene>
<name>A0A1H3D6Q1_9PROT</name>
<dbReference type="Proteomes" id="UP000198640">
    <property type="component" value="Unassembled WGS sequence"/>
</dbReference>
<evidence type="ECO:0000313" key="2">
    <source>
        <dbReference type="EMBL" id="SDX62026.1"/>
    </source>
</evidence>
<dbReference type="AlphaFoldDB" id="A0A1H3D6Q1"/>
<dbReference type="InterPro" id="IPR015867">
    <property type="entry name" value="N-reg_PII/ATP_PRibTrfase_C"/>
</dbReference>
<dbReference type="RefSeq" id="WP_090411551.1">
    <property type="nucleotide sequence ID" value="NZ_FNOY01000004.1"/>
</dbReference>
<evidence type="ECO:0000313" key="3">
    <source>
        <dbReference type="Proteomes" id="UP000198640"/>
    </source>
</evidence>